<proteinExistence type="predicted"/>
<dbReference type="OrthoDB" id="9799456at2"/>
<keyword evidence="3" id="KW-1185">Reference proteome</keyword>
<dbReference type="InterPro" id="IPR009325">
    <property type="entry name" value="DUF983"/>
</dbReference>
<dbReference type="AlphaFoldDB" id="A0A418WB38"/>
<reference evidence="2 3" key="1">
    <citation type="submission" date="2018-09" db="EMBL/GenBank/DDBJ databases">
        <authorList>
            <person name="Zhu H."/>
        </authorList>
    </citation>
    <scope>NUCLEOTIDE SEQUENCE [LARGE SCALE GENOMIC DNA]</scope>
    <source>
        <strain evidence="2 3">K1W22B-8</strain>
    </source>
</reference>
<keyword evidence="1" id="KW-0812">Transmembrane</keyword>
<accession>A0A418WB38</accession>
<evidence type="ECO:0000313" key="2">
    <source>
        <dbReference type="EMBL" id="RJF87215.1"/>
    </source>
</evidence>
<feature type="transmembrane region" description="Helical" evidence="1">
    <location>
        <begin position="92"/>
        <end position="113"/>
    </location>
</feature>
<dbReference type="EMBL" id="QYUK01000011">
    <property type="protein sequence ID" value="RJF87215.1"/>
    <property type="molecule type" value="Genomic_DNA"/>
</dbReference>
<evidence type="ECO:0000256" key="1">
    <source>
        <dbReference type="SAM" id="Phobius"/>
    </source>
</evidence>
<dbReference type="Pfam" id="PF06170">
    <property type="entry name" value="DUF983"/>
    <property type="match status" value="1"/>
</dbReference>
<gene>
    <name evidence="2" type="ORF">D3874_09390</name>
</gene>
<name>A0A418WB38_9PROT</name>
<keyword evidence="1" id="KW-0472">Membrane</keyword>
<dbReference type="Proteomes" id="UP000284605">
    <property type="component" value="Unassembled WGS sequence"/>
</dbReference>
<feature type="transmembrane region" description="Helical" evidence="1">
    <location>
        <begin position="69"/>
        <end position="86"/>
    </location>
</feature>
<evidence type="ECO:0000313" key="3">
    <source>
        <dbReference type="Proteomes" id="UP000284605"/>
    </source>
</evidence>
<keyword evidence="1" id="KW-1133">Transmembrane helix</keyword>
<organism evidence="2 3">
    <name type="scientific">Oleomonas cavernae</name>
    <dbReference type="NCBI Taxonomy" id="2320859"/>
    <lineage>
        <taxon>Bacteria</taxon>
        <taxon>Pseudomonadati</taxon>
        <taxon>Pseudomonadota</taxon>
        <taxon>Alphaproteobacteria</taxon>
        <taxon>Acetobacterales</taxon>
        <taxon>Acetobacteraceae</taxon>
        <taxon>Oleomonas</taxon>
    </lineage>
</organism>
<comment type="caution">
    <text evidence="2">The sequence shown here is derived from an EMBL/GenBank/DDBJ whole genome shotgun (WGS) entry which is preliminary data.</text>
</comment>
<protein>
    <submittedName>
        <fullName evidence="2">DUF983 domain-containing protein</fullName>
    </submittedName>
</protein>
<dbReference type="RefSeq" id="WP_119777857.1">
    <property type="nucleotide sequence ID" value="NZ_QYUK01000011.1"/>
</dbReference>
<sequence length="150" mass="16573">MPIEIKTESAAPPAPEPRAPKRAAWLGFKERCPHCGEGRLYGKYLKVNAHCPVCNEALDLHRADDAPPYFTITIVAHIVVPALLLVEQTYAPALWIHAALWLPLCLILSLLLLPRIKGALIGVQWAYRMHGFGAEDDEPVPEPKIRTAGL</sequence>